<protein>
    <recommendedName>
        <fullName evidence="5">Phosphoglycerate mutase-like protein</fullName>
    </recommendedName>
</protein>
<evidence type="ECO:0000313" key="3">
    <source>
        <dbReference type="EMBL" id="KTB44547.1"/>
    </source>
</evidence>
<evidence type="ECO:0000313" key="4">
    <source>
        <dbReference type="Proteomes" id="UP000054988"/>
    </source>
</evidence>
<dbReference type="eggNOG" id="KOG3720">
    <property type="taxonomic scope" value="Eukaryota"/>
</dbReference>
<keyword evidence="2" id="KW-0378">Hydrolase</keyword>
<comment type="similarity">
    <text evidence="1">Belongs to the histidine acid phosphatase family.</text>
</comment>
<evidence type="ECO:0008006" key="5">
    <source>
        <dbReference type="Google" id="ProtNLM"/>
    </source>
</evidence>
<name>A0A0W0G7M0_MONRR</name>
<dbReference type="InterPro" id="IPR050645">
    <property type="entry name" value="Histidine_acid_phosphatase"/>
</dbReference>
<accession>A0A0W0G7M0</accession>
<dbReference type="PROSITE" id="PS00778">
    <property type="entry name" value="HIS_ACID_PHOSPHAT_2"/>
    <property type="match status" value="1"/>
</dbReference>
<dbReference type="CDD" id="cd07061">
    <property type="entry name" value="HP_HAP_like"/>
    <property type="match status" value="1"/>
</dbReference>
<dbReference type="Proteomes" id="UP000054988">
    <property type="component" value="Unassembled WGS sequence"/>
</dbReference>
<dbReference type="Pfam" id="PF00328">
    <property type="entry name" value="His_Phos_2"/>
    <property type="match status" value="1"/>
</dbReference>
<dbReference type="Gene3D" id="3.40.50.1240">
    <property type="entry name" value="Phosphoglycerate mutase-like"/>
    <property type="match status" value="1"/>
</dbReference>
<dbReference type="PANTHER" id="PTHR11567">
    <property type="entry name" value="ACID PHOSPHATASE-RELATED"/>
    <property type="match status" value="1"/>
</dbReference>
<comment type="caution">
    <text evidence="3">The sequence shown here is derived from an EMBL/GenBank/DDBJ whole genome shotgun (WGS) entry which is preliminary data.</text>
</comment>
<dbReference type="AlphaFoldDB" id="A0A0W0G7M0"/>
<dbReference type="PANTHER" id="PTHR11567:SF110">
    <property type="entry name" value="2-PHOSPHOXYLOSE PHOSPHATASE 1"/>
    <property type="match status" value="1"/>
</dbReference>
<gene>
    <name evidence="3" type="ORF">WG66_2871</name>
</gene>
<dbReference type="InterPro" id="IPR033379">
    <property type="entry name" value="Acid_Pase_AS"/>
</dbReference>
<dbReference type="InterPro" id="IPR029033">
    <property type="entry name" value="His_PPase_superfam"/>
</dbReference>
<dbReference type="GO" id="GO:0016791">
    <property type="term" value="F:phosphatase activity"/>
    <property type="evidence" value="ECO:0007669"/>
    <property type="project" value="TreeGrafter"/>
</dbReference>
<sequence length="460" mass="51728">MSNSGEFQKYQSPLDVEKYPEGLQGLELEQVHIYVRHGERAPVGVRMTDQPANIPEHWIMCKTARRMQASVYGLPESGDEFLQSRKIVERKDGTSMEGQCLLGELTDLGRKVHLTALMKISQALNPTLQSTYDYGTSLRKLYIDRLGFLPDTLEKPDQVYFRTTNMPRTTESLQQIIHGLYPTSKCHADATPPILVRNGRDENLIGNTSNCKRLEILLVGFAQAAASAFNPTLEPLDKKLSKYLGGNAIRVDGKPRASGIMDTIRAAIAHNIKVPPEFEDKSVIDTIERAVVSEWFSGCEMLNKTEEVRRLGMGRLLDDLSRKMQHKVENGERDPLKILVHATHDTGLAALCSTLDVFDDKWPAFTASITFELFKKTADLQSSSIMHTMMSPFRTMSRPEYFVRMRYQNKNMALPMCADEGKHLPGSPEFCTLAAFRERIKELTPVDWDAECAPGGRGSQ</sequence>
<dbReference type="SUPFAM" id="SSF53254">
    <property type="entry name" value="Phosphoglycerate mutase-like"/>
    <property type="match status" value="1"/>
</dbReference>
<organism evidence="3 4">
    <name type="scientific">Moniliophthora roreri</name>
    <name type="common">Frosty pod rot fungus</name>
    <name type="synonym">Monilia roreri</name>
    <dbReference type="NCBI Taxonomy" id="221103"/>
    <lineage>
        <taxon>Eukaryota</taxon>
        <taxon>Fungi</taxon>
        <taxon>Dikarya</taxon>
        <taxon>Basidiomycota</taxon>
        <taxon>Agaricomycotina</taxon>
        <taxon>Agaricomycetes</taxon>
        <taxon>Agaricomycetidae</taxon>
        <taxon>Agaricales</taxon>
        <taxon>Marasmiineae</taxon>
        <taxon>Marasmiaceae</taxon>
        <taxon>Moniliophthora</taxon>
    </lineage>
</organism>
<evidence type="ECO:0000256" key="2">
    <source>
        <dbReference type="ARBA" id="ARBA00022801"/>
    </source>
</evidence>
<proteinExistence type="inferred from homology"/>
<dbReference type="InterPro" id="IPR000560">
    <property type="entry name" value="His_Pase_clade-2"/>
</dbReference>
<evidence type="ECO:0000256" key="1">
    <source>
        <dbReference type="ARBA" id="ARBA00005375"/>
    </source>
</evidence>
<dbReference type="EMBL" id="LATX01000896">
    <property type="protein sequence ID" value="KTB44547.1"/>
    <property type="molecule type" value="Genomic_DNA"/>
</dbReference>
<reference evidence="3 4" key="1">
    <citation type="submission" date="2015-12" db="EMBL/GenBank/DDBJ databases">
        <title>Draft genome sequence of Moniliophthora roreri, the causal agent of frosty pod rot of cacao.</title>
        <authorList>
            <person name="Aime M.C."/>
            <person name="Diaz-Valderrama J.R."/>
            <person name="Kijpornyongpan T."/>
            <person name="Phillips-Mora W."/>
        </authorList>
    </citation>
    <scope>NUCLEOTIDE SEQUENCE [LARGE SCALE GENOMIC DNA]</scope>
    <source>
        <strain evidence="3 4">MCA 2952</strain>
    </source>
</reference>